<dbReference type="SUPFAM" id="SSF82704">
    <property type="entry name" value="AlbA-like"/>
    <property type="match status" value="1"/>
</dbReference>
<evidence type="ECO:0000256" key="3">
    <source>
        <dbReference type="ARBA" id="ARBA00023242"/>
    </source>
</evidence>
<gene>
    <name evidence="6" type="ORF">O3M35_012155</name>
</gene>
<dbReference type="PANTHER" id="PTHR13516">
    <property type="entry name" value="RIBONUCLEASE P SUBUNIT P25"/>
    <property type="match status" value="1"/>
</dbReference>
<feature type="compositionally biased region" description="Basic and acidic residues" evidence="4">
    <location>
        <begin position="101"/>
        <end position="114"/>
    </location>
</feature>
<dbReference type="InterPro" id="IPR002775">
    <property type="entry name" value="DNA/RNA-bd_Alba-like"/>
</dbReference>
<comment type="subcellular location">
    <subcellularLocation>
        <location evidence="1">Nucleus</location>
    </subcellularLocation>
</comment>
<dbReference type="Proteomes" id="UP001461498">
    <property type="component" value="Unassembled WGS sequence"/>
</dbReference>
<organism evidence="6 7">
    <name type="scientific">Rhynocoris fuscipes</name>
    <dbReference type="NCBI Taxonomy" id="488301"/>
    <lineage>
        <taxon>Eukaryota</taxon>
        <taxon>Metazoa</taxon>
        <taxon>Ecdysozoa</taxon>
        <taxon>Arthropoda</taxon>
        <taxon>Hexapoda</taxon>
        <taxon>Insecta</taxon>
        <taxon>Pterygota</taxon>
        <taxon>Neoptera</taxon>
        <taxon>Paraneoptera</taxon>
        <taxon>Hemiptera</taxon>
        <taxon>Heteroptera</taxon>
        <taxon>Panheteroptera</taxon>
        <taxon>Cimicomorpha</taxon>
        <taxon>Reduviidae</taxon>
        <taxon>Harpactorinae</taxon>
        <taxon>Harpactorini</taxon>
        <taxon>Rhynocoris</taxon>
    </lineage>
</organism>
<dbReference type="InterPro" id="IPR036882">
    <property type="entry name" value="Alba-like_dom_sf"/>
</dbReference>
<comment type="caution">
    <text evidence="6">The sequence shown here is derived from an EMBL/GenBank/DDBJ whole genome shotgun (WGS) entry which is preliminary data.</text>
</comment>
<reference evidence="6 7" key="1">
    <citation type="submission" date="2022-12" db="EMBL/GenBank/DDBJ databases">
        <title>Chromosome-level genome assembly of true bugs.</title>
        <authorList>
            <person name="Ma L."/>
            <person name="Li H."/>
        </authorList>
    </citation>
    <scope>NUCLEOTIDE SEQUENCE [LARGE SCALE GENOMIC DNA]</scope>
    <source>
        <strain evidence="6">Lab_2022b</strain>
    </source>
</reference>
<evidence type="ECO:0000313" key="6">
    <source>
        <dbReference type="EMBL" id="KAK9501432.1"/>
    </source>
</evidence>
<dbReference type="AlphaFoldDB" id="A0AAW1CXW0"/>
<dbReference type="GO" id="GO:0000172">
    <property type="term" value="C:ribonuclease MRP complex"/>
    <property type="evidence" value="ECO:0007669"/>
    <property type="project" value="TreeGrafter"/>
</dbReference>
<dbReference type="Pfam" id="PF01918">
    <property type="entry name" value="Alba"/>
    <property type="match status" value="1"/>
</dbReference>
<evidence type="ECO:0000259" key="5">
    <source>
        <dbReference type="Pfam" id="PF01918"/>
    </source>
</evidence>
<protein>
    <recommendedName>
        <fullName evidence="5">DNA/RNA-binding protein Alba-like domain-containing protein</fullName>
    </recommendedName>
</protein>
<feature type="region of interest" description="Disordered" evidence="4">
    <location>
        <begin position="96"/>
        <end position="136"/>
    </location>
</feature>
<dbReference type="InterPro" id="IPR051958">
    <property type="entry name" value="Alba-like_NAB"/>
</dbReference>
<feature type="compositionally biased region" description="Polar residues" evidence="4">
    <location>
        <begin position="125"/>
        <end position="134"/>
    </location>
</feature>
<comment type="similarity">
    <text evidence="2">Belongs to the histone-like Alba family.</text>
</comment>
<feature type="domain" description="DNA/RNA-binding protein Alba-like" evidence="5">
    <location>
        <begin position="16"/>
        <end position="52"/>
    </location>
</feature>
<dbReference type="EMBL" id="JAPXFL010000009">
    <property type="protein sequence ID" value="KAK9501432.1"/>
    <property type="molecule type" value="Genomic_DNA"/>
</dbReference>
<accession>A0AAW1CXW0</accession>
<evidence type="ECO:0000256" key="4">
    <source>
        <dbReference type="SAM" id="MobiDB-lite"/>
    </source>
</evidence>
<name>A0AAW1CXW0_9HEMI</name>
<sequence>MRNLLELALDEYRNGKDIVWTGSGAALGKTISCAEVMKKKFCPIYQFNKICYRRCEEHWDPKIEGLDPLVVNRDVPLIHILLSHLPINKGLPGFQMVGEEESGKNKTRRNDKNRKSNQRPVYKKQMTQDNSQMESYGLKFNRKKFNKKFNKDKNVKVDQDSAI</sequence>
<evidence type="ECO:0000256" key="1">
    <source>
        <dbReference type="ARBA" id="ARBA00004123"/>
    </source>
</evidence>
<evidence type="ECO:0000256" key="2">
    <source>
        <dbReference type="ARBA" id="ARBA00008018"/>
    </source>
</evidence>
<proteinExistence type="inferred from homology"/>
<keyword evidence="3" id="KW-0539">Nucleus</keyword>
<dbReference type="GO" id="GO:0001682">
    <property type="term" value="P:tRNA 5'-leader removal"/>
    <property type="evidence" value="ECO:0007669"/>
    <property type="project" value="TreeGrafter"/>
</dbReference>
<dbReference type="GO" id="GO:0003723">
    <property type="term" value="F:RNA binding"/>
    <property type="evidence" value="ECO:0007669"/>
    <property type="project" value="TreeGrafter"/>
</dbReference>
<dbReference type="PANTHER" id="PTHR13516:SF4">
    <property type="entry name" value="FI09323P"/>
    <property type="match status" value="1"/>
</dbReference>
<dbReference type="Gene3D" id="3.30.110.20">
    <property type="entry name" value="Alba-like domain"/>
    <property type="match status" value="1"/>
</dbReference>
<dbReference type="GO" id="GO:0005634">
    <property type="term" value="C:nucleus"/>
    <property type="evidence" value="ECO:0007669"/>
    <property type="project" value="UniProtKB-SubCell"/>
</dbReference>
<evidence type="ECO:0000313" key="7">
    <source>
        <dbReference type="Proteomes" id="UP001461498"/>
    </source>
</evidence>
<keyword evidence="7" id="KW-1185">Reference proteome</keyword>